<dbReference type="CDD" id="cd02440">
    <property type="entry name" value="AdoMet_MTases"/>
    <property type="match status" value="1"/>
</dbReference>
<evidence type="ECO:0000313" key="3">
    <source>
        <dbReference type="Proteomes" id="UP001589693"/>
    </source>
</evidence>
<name>A0ABV5ZQ60_9PSEU</name>
<dbReference type="EC" id="2.1.1.-" evidence="2"/>
<protein>
    <submittedName>
        <fullName evidence="2">Class I SAM-dependent methyltransferase</fullName>
        <ecNumber evidence="2">2.1.1.-</ecNumber>
    </submittedName>
</protein>
<dbReference type="Gene3D" id="3.40.50.150">
    <property type="entry name" value="Vaccinia Virus protein VP39"/>
    <property type="match status" value="1"/>
</dbReference>
<feature type="domain" description="Methyltransferase type 11" evidence="1">
    <location>
        <begin position="28"/>
        <end position="114"/>
    </location>
</feature>
<accession>A0ABV5ZQ60</accession>
<dbReference type="InterPro" id="IPR029063">
    <property type="entry name" value="SAM-dependent_MTases_sf"/>
</dbReference>
<proteinExistence type="predicted"/>
<dbReference type="InterPro" id="IPR013216">
    <property type="entry name" value="Methyltransf_11"/>
</dbReference>
<dbReference type="RefSeq" id="WP_377850135.1">
    <property type="nucleotide sequence ID" value="NZ_JBHLZU010000002.1"/>
</dbReference>
<dbReference type="SUPFAM" id="SSF53335">
    <property type="entry name" value="S-adenosyl-L-methionine-dependent methyltransferases"/>
    <property type="match status" value="1"/>
</dbReference>
<keyword evidence="2" id="KW-0489">Methyltransferase</keyword>
<dbReference type="GO" id="GO:0032259">
    <property type="term" value="P:methylation"/>
    <property type="evidence" value="ECO:0007669"/>
    <property type="project" value="UniProtKB-KW"/>
</dbReference>
<sequence>MIPVLPAEAAEQLFGRLAACLGTGAAVLDVGCGSGFLAAEIAARGVSFELTDVEDWRQVEVPGSTFVRADATALPQASGSMGGVHIARVLFHITEWRTALAELARVLAPGGRLCLSLGWPLYTGGLRELSNAFYDRAEAAGLPRDDVRADIEGPDQVAEELTALGLLPEEPIEVSGELMITPREVVADAVAVADRWRAGQDRGLLPSLGEGVLAESPLAADVPVAQERTVRYLVFRRPA</sequence>
<keyword evidence="3" id="KW-1185">Reference proteome</keyword>
<dbReference type="EMBL" id="JBHLZU010000002">
    <property type="protein sequence ID" value="MFB9903039.1"/>
    <property type="molecule type" value="Genomic_DNA"/>
</dbReference>
<reference evidence="2 3" key="1">
    <citation type="submission" date="2024-09" db="EMBL/GenBank/DDBJ databases">
        <authorList>
            <person name="Sun Q."/>
            <person name="Mori K."/>
        </authorList>
    </citation>
    <scope>NUCLEOTIDE SEQUENCE [LARGE SCALE GENOMIC DNA]</scope>
    <source>
        <strain evidence="2 3">TBRC 7907</strain>
    </source>
</reference>
<keyword evidence="2" id="KW-0808">Transferase</keyword>
<dbReference type="Pfam" id="PF08241">
    <property type="entry name" value="Methyltransf_11"/>
    <property type="match status" value="1"/>
</dbReference>
<comment type="caution">
    <text evidence="2">The sequence shown here is derived from an EMBL/GenBank/DDBJ whole genome shotgun (WGS) entry which is preliminary data.</text>
</comment>
<organism evidence="2 3">
    <name type="scientific">Allokutzneria oryzae</name>
    <dbReference type="NCBI Taxonomy" id="1378989"/>
    <lineage>
        <taxon>Bacteria</taxon>
        <taxon>Bacillati</taxon>
        <taxon>Actinomycetota</taxon>
        <taxon>Actinomycetes</taxon>
        <taxon>Pseudonocardiales</taxon>
        <taxon>Pseudonocardiaceae</taxon>
        <taxon>Allokutzneria</taxon>
    </lineage>
</organism>
<dbReference type="PANTHER" id="PTHR43591">
    <property type="entry name" value="METHYLTRANSFERASE"/>
    <property type="match status" value="1"/>
</dbReference>
<evidence type="ECO:0000259" key="1">
    <source>
        <dbReference type="Pfam" id="PF08241"/>
    </source>
</evidence>
<gene>
    <name evidence="2" type="ORF">ACFFQA_03730</name>
</gene>
<evidence type="ECO:0000313" key="2">
    <source>
        <dbReference type="EMBL" id="MFB9903039.1"/>
    </source>
</evidence>
<dbReference type="GO" id="GO:0008168">
    <property type="term" value="F:methyltransferase activity"/>
    <property type="evidence" value="ECO:0007669"/>
    <property type="project" value="UniProtKB-KW"/>
</dbReference>
<dbReference type="Proteomes" id="UP001589693">
    <property type="component" value="Unassembled WGS sequence"/>
</dbReference>